<dbReference type="GO" id="GO:0000727">
    <property type="term" value="P:double-strand break repair via break-induced replication"/>
    <property type="evidence" value="ECO:0007669"/>
    <property type="project" value="TreeGrafter"/>
</dbReference>
<feature type="compositionally biased region" description="Acidic residues" evidence="1">
    <location>
        <begin position="150"/>
        <end position="159"/>
    </location>
</feature>
<evidence type="ECO:0000259" key="2">
    <source>
        <dbReference type="Pfam" id="PF17855"/>
    </source>
</evidence>
<proteinExistence type="predicted"/>
<sequence length="174" mass="20603">MQIYSGEEVLRCCAGRSTWRIIVRQLESMIRLSEAMAKLECMNEVQKRDVKEAFRLLNKSIIRMEQPDIHLEEEEDEAFAGDIEMREINGENIQENRQEQAVLKRKLTLSFKDSRNLSTMLYYIWIIIHKKHALKTTKLRQPGKKPRSTEEEEEEEKDDDPLLGIHLIINYIIE</sequence>
<dbReference type="PANTHER" id="PTHR11630:SF43">
    <property type="entry name" value="DNA REPLICATION LICENSING FACTOR MCM6"/>
    <property type="match status" value="1"/>
</dbReference>
<dbReference type="InterPro" id="IPR041562">
    <property type="entry name" value="MCM_lid"/>
</dbReference>
<name>A0A1B0BKY1_9MUSC</name>
<dbReference type="GO" id="GO:0042555">
    <property type="term" value="C:MCM complex"/>
    <property type="evidence" value="ECO:0007669"/>
    <property type="project" value="TreeGrafter"/>
</dbReference>
<dbReference type="Gene3D" id="3.40.50.300">
    <property type="entry name" value="P-loop containing nucleotide triphosphate hydrolases"/>
    <property type="match status" value="1"/>
</dbReference>
<evidence type="ECO:0000313" key="4">
    <source>
        <dbReference type="Proteomes" id="UP000092460"/>
    </source>
</evidence>
<dbReference type="InterPro" id="IPR031327">
    <property type="entry name" value="MCM"/>
</dbReference>
<dbReference type="STRING" id="67801.A0A1B0BKY1"/>
<feature type="region of interest" description="Disordered" evidence="1">
    <location>
        <begin position="137"/>
        <end position="159"/>
    </location>
</feature>
<organism evidence="3 4">
    <name type="scientific">Glossina palpalis gambiensis</name>
    <dbReference type="NCBI Taxonomy" id="67801"/>
    <lineage>
        <taxon>Eukaryota</taxon>
        <taxon>Metazoa</taxon>
        <taxon>Ecdysozoa</taxon>
        <taxon>Arthropoda</taxon>
        <taxon>Hexapoda</taxon>
        <taxon>Insecta</taxon>
        <taxon>Pterygota</taxon>
        <taxon>Neoptera</taxon>
        <taxon>Endopterygota</taxon>
        <taxon>Diptera</taxon>
        <taxon>Brachycera</taxon>
        <taxon>Muscomorpha</taxon>
        <taxon>Hippoboscoidea</taxon>
        <taxon>Glossinidae</taxon>
        <taxon>Glossina</taxon>
    </lineage>
</organism>
<evidence type="ECO:0000256" key="1">
    <source>
        <dbReference type="SAM" id="MobiDB-lite"/>
    </source>
</evidence>
<reference evidence="4" key="1">
    <citation type="submission" date="2015-01" db="EMBL/GenBank/DDBJ databases">
        <authorList>
            <person name="Aksoy S."/>
            <person name="Warren W."/>
            <person name="Wilson R.K."/>
        </authorList>
    </citation>
    <scope>NUCLEOTIDE SEQUENCE [LARGE SCALE GENOMIC DNA]</scope>
    <source>
        <strain evidence="4">IAEA</strain>
    </source>
</reference>
<dbReference type="GO" id="GO:1990518">
    <property type="term" value="F:single-stranded 3'-5' DNA helicase activity"/>
    <property type="evidence" value="ECO:0007669"/>
    <property type="project" value="TreeGrafter"/>
</dbReference>
<dbReference type="GO" id="GO:0003697">
    <property type="term" value="F:single-stranded DNA binding"/>
    <property type="evidence" value="ECO:0007669"/>
    <property type="project" value="TreeGrafter"/>
</dbReference>
<feature type="domain" description="MCM AAA-lid" evidence="2">
    <location>
        <begin position="16"/>
        <end position="61"/>
    </location>
</feature>
<dbReference type="Pfam" id="PF17855">
    <property type="entry name" value="MCM_lid"/>
    <property type="match status" value="1"/>
</dbReference>
<feature type="compositionally biased region" description="Basic residues" evidence="1">
    <location>
        <begin position="137"/>
        <end position="146"/>
    </location>
</feature>
<evidence type="ECO:0000313" key="3">
    <source>
        <dbReference type="EnsemblMetazoa" id="GPPI033396-PA"/>
    </source>
</evidence>
<dbReference type="GO" id="GO:0005524">
    <property type="term" value="F:ATP binding"/>
    <property type="evidence" value="ECO:0007669"/>
    <property type="project" value="InterPro"/>
</dbReference>
<dbReference type="PANTHER" id="PTHR11630">
    <property type="entry name" value="DNA REPLICATION LICENSING FACTOR MCM FAMILY MEMBER"/>
    <property type="match status" value="1"/>
</dbReference>
<dbReference type="AlphaFoldDB" id="A0A1B0BKY1"/>
<dbReference type="InterPro" id="IPR027417">
    <property type="entry name" value="P-loop_NTPase"/>
</dbReference>
<keyword evidence="4" id="KW-1185">Reference proteome</keyword>
<dbReference type="GO" id="GO:0005634">
    <property type="term" value="C:nucleus"/>
    <property type="evidence" value="ECO:0007669"/>
    <property type="project" value="TreeGrafter"/>
</dbReference>
<dbReference type="GO" id="GO:1902969">
    <property type="term" value="P:mitotic DNA replication"/>
    <property type="evidence" value="ECO:0007669"/>
    <property type="project" value="TreeGrafter"/>
</dbReference>
<protein>
    <recommendedName>
        <fullName evidence="2">MCM AAA-lid domain-containing protein</fullName>
    </recommendedName>
</protein>
<dbReference type="EnsemblMetazoa" id="GPPI033396-RA">
    <property type="protein sequence ID" value="GPPI033396-PA"/>
    <property type="gene ID" value="GPPI033396"/>
</dbReference>
<dbReference type="EMBL" id="JXJN01016123">
    <property type="status" value="NOT_ANNOTATED_CDS"/>
    <property type="molecule type" value="Genomic_DNA"/>
</dbReference>
<accession>A0A1B0BKY1</accession>
<reference evidence="3" key="2">
    <citation type="submission" date="2020-05" db="UniProtKB">
        <authorList>
            <consortium name="EnsemblMetazoa"/>
        </authorList>
    </citation>
    <scope>IDENTIFICATION</scope>
    <source>
        <strain evidence="3">IAEA</strain>
    </source>
</reference>
<dbReference type="Proteomes" id="UP000092460">
    <property type="component" value="Unassembled WGS sequence"/>
</dbReference>
<dbReference type="VEuPathDB" id="VectorBase:GPPI033396"/>